<evidence type="ECO:0000256" key="5">
    <source>
        <dbReference type="ARBA" id="ARBA00023157"/>
    </source>
</evidence>
<dbReference type="InterPro" id="IPR001254">
    <property type="entry name" value="Trypsin_dom"/>
</dbReference>
<accession>A0A182JIK7</accession>
<evidence type="ECO:0000256" key="3">
    <source>
        <dbReference type="ARBA" id="ARBA00022801"/>
    </source>
</evidence>
<dbReference type="PANTHER" id="PTHR24260">
    <property type="match status" value="1"/>
</dbReference>
<dbReference type="InterPro" id="IPR022700">
    <property type="entry name" value="CLIP"/>
</dbReference>
<dbReference type="SMART" id="SM00020">
    <property type="entry name" value="Tryp_SPc"/>
    <property type="match status" value="1"/>
</dbReference>
<dbReference type="EnsemblMetazoa" id="AATE018746-RA">
    <property type="protein sequence ID" value="AATE018746-PA.1"/>
    <property type="gene ID" value="AATE018746"/>
</dbReference>
<dbReference type="GO" id="GO:0004252">
    <property type="term" value="F:serine-type endopeptidase activity"/>
    <property type="evidence" value="ECO:0007669"/>
    <property type="project" value="InterPro"/>
</dbReference>
<dbReference type="VEuPathDB" id="VectorBase:AATE018746"/>
<dbReference type="InterPro" id="IPR038565">
    <property type="entry name" value="CLIP_sf"/>
</dbReference>
<name>A0A182JIK7_ANOAO</name>
<keyword evidence="4" id="KW-0720">Serine protease</keyword>
<keyword evidence="1" id="KW-0645">Protease</keyword>
<dbReference type="PANTHER" id="PTHR24260:SF147">
    <property type="entry name" value="EG:BACR7A4.3 PROTEIN-RELATED"/>
    <property type="match status" value="1"/>
</dbReference>
<dbReference type="PROSITE" id="PS50240">
    <property type="entry name" value="TRYPSIN_DOM"/>
    <property type="match status" value="1"/>
</dbReference>
<evidence type="ECO:0000256" key="4">
    <source>
        <dbReference type="ARBA" id="ARBA00022825"/>
    </source>
</evidence>
<dbReference type="Pfam" id="PF00089">
    <property type="entry name" value="Trypsin"/>
    <property type="match status" value="1"/>
</dbReference>
<evidence type="ECO:0000256" key="6">
    <source>
        <dbReference type="ARBA" id="ARBA00024195"/>
    </source>
</evidence>
<dbReference type="GO" id="GO:0006508">
    <property type="term" value="P:proteolysis"/>
    <property type="evidence" value="ECO:0007669"/>
    <property type="project" value="UniProtKB-KW"/>
</dbReference>
<reference evidence="7" key="1">
    <citation type="submission" date="2022-08" db="UniProtKB">
        <authorList>
            <consortium name="EnsemblMetazoa"/>
        </authorList>
    </citation>
    <scope>IDENTIFICATION</scope>
    <source>
        <strain evidence="7">EBRO</strain>
    </source>
</reference>
<dbReference type="SUPFAM" id="SSF50494">
    <property type="entry name" value="Trypsin-like serine proteases"/>
    <property type="match status" value="2"/>
</dbReference>
<dbReference type="InterPro" id="IPR051333">
    <property type="entry name" value="CLIP_Serine_Protease"/>
</dbReference>
<keyword evidence="3" id="KW-0378">Hydrolase</keyword>
<keyword evidence="5" id="KW-1015">Disulfide bond</keyword>
<evidence type="ECO:0000313" key="7">
    <source>
        <dbReference type="EnsemblMetazoa" id="AATE018746-PA.1"/>
    </source>
</evidence>
<proteinExistence type="inferred from homology"/>
<dbReference type="Gene3D" id="2.40.10.10">
    <property type="entry name" value="Trypsin-like serine proteases"/>
    <property type="match status" value="3"/>
</dbReference>
<protein>
    <submittedName>
        <fullName evidence="7">Uncharacterized protein</fullName>
    </submittedName>
</protein>
<organism evidence="7">
    <name type="scientific">Anopheles atroparvus</name>
    <name type="common">European mosquito</name>
    <dbReference type="NCBI Taxonomy" id="41427"/>
    <lineage>
        <taxon>Eukaryota</taxon>
        <taxon>Metazoa</taxon>
        <taxon>Ecdysozoa</taxon>
        <taxon>Arthropoda</taxon>
        <taxon>Hexapoda</taxon>
        <taxon>Insecta</taxon>
        <taxon>Pterygota</taxon>
        <taxon>Neoptera</taxon>
        <taxon>Endopterygota</taxon>
        <taxon>Diptera</taxon>
        <taxon>Nematocera</taxon>
        <taxon>Culicoidea</taxon>
        <taxon>Culicidae</taxon>
        <taxon>Anophelinae</taxon>
        <taxon>Anopheles</taxon>
    </lineage>
</organism>
<dbReference type="PROSITE" id="PS51888">
    <property type="entry name" value="CLIP"/>
    <property type="match status" value="1"/>
</dbReference>
<dbReference type="InterPro" id="IPR009003">
    <property type="entry name" value="Peptidase_S1_PA"/>
</dbReference>
<comment type="similarity">
    <text evidence="6">Belongs to the peptidase S1 family. CLIP subfamily.</text>
</comment>
<evidence type="ECO:0000256" key="2">
    <source>
        <dbReference type="ARBA" id="ARBA00022729"/>
    </source>
</evidence>
<dbReference type="FunFam" id="2.40.10.10:FF:000068">
    <property type="entry name" value="transmembrane protease serine 2"/>
    <property type="match status" value="1"/>
</dbReference>
<dbReference type="InterPro" id="IPR043504">
    <property type="entry name" value="Peptidase_S1_PA_chymotrypsin"/>
</dbReference>
<dbReference type="AlphaFoldDB" id="A0A182JIK7"/>
<sequence>MCHPPVDGAMCFATLPASLRRDKEHGAANVNKHTSGFLSQNRAKPLLISSVNMVGPLSHTHGFKKVLDVKNANDGRSTLQDFRNRFMSYEHIEIDECPFKYLRNVYSDYCHVALVKKNDSVCLGVLVYDNYILTTGGCVPEDWKSVQVQLQSGLEIPVVDHLVYPDYKQLNVSSASAPVLLRVNGSFSLPYEHTPACLWSKDNLVSYSKVQDVGYDATLDHLIQNTTVCSASTQAACLEKTFAQWCERRPLGSILQIRDLDIYSMHPMVVGLFCDDQHQLVPVSSYASWIREVISSDRILFDLPNAGLGEKCITKDDNEGVCLSIDSCPQIYQALKGKSRNVTRLEPCGFAGSDVLHCCLSGDMLKAESKRDKLTSIVEEIEHCHELYEVHRRTTKEQQTHSQLVLLQNETGNVMCTGTLIAKSFVLTAAQCVLDPTSQKYKATVGVAGGDASIVQTRKITSIVIHPQFDHQSNHYNLAIITLDAPISITEYSVPACMWPDKDRTPVRLTTTRYDAASGAVSVGSANLLYYMDCRLKHYSNLTLTEACVLPDSEEVHCDDAPSACAESGTGLFGTVYMSANWRPVNFVVGVYSNGAQCAQGKPALYTRVSEYYPWIKSQLYLMAQDM</sequence>
<keyword evidence="2" id="KW-0732">Signal</keyword>
<evidence type="ECO:0000256" key="1">
    <source>
        <dbReference type="ARBA" id="ARBA00022670"/>
    </source>
</evidence>
<dbReference type="Pfam" id="PF12032">
    <property type="entry name" value="CLIP"/>
    <property type="match status" value="1"/>
</dbReference>
<dbReference type="Gene3D" id="3.30.1640.30">
    <property type="match status" value="1"/>
</dbReference>
<dbReference type="STRING" id="41427.A0A182JIK7"/>